<dbReference type="PROSITE" id="PS51192">
    <property type="entry name" value="HELICASE_ATP_BIND_1"/>
    <property type="match status" value="1"/>
</dbReference>
<dbReference type="Proteomes" id="UP001597544">
    <property type="component" value="Unassembled WGS sequence"/>
</dbReference>
<evidence type="ECO:0000259" key="3">
    <source>
        <dbReference type="PROSITE" id="PS51194"/>
    </source>
</evidence>
<dbReference type="EMBL" id="JBHULU010000013">
    <property type="protein sequence ID" value="MFD2514209.1"/>
    <property type="molecule type" value="Genomic_DNA"/>
</dbReference>
<keyword evidence="5" id="KW-1185">Reference proteome</keyword>
<evidence type="ECO:0000259" key="2">
    <source>
        <dbReference type="PROSITE" id="PS51192"/>
    </source>
</evidence>
<feature type="domain" description="Helicase C-terminal" evidence="3">
    <location>
        <begin position="608"/>
        <end position="781"/>
    </location>
</feature>
<dbReference type="PROSITE" id="PS51194">
    <property type="entry name" value="HELICASE_CTER"/>
    <property type="match status" value="1"/>
</dbReference>
<dbReference type="Pfam" id="PF13643">
    <property type="entry name" value="DUF4145"/>
    <property type="match status" value="1"/>
</dbReference>
<dbReference type="Pfam" id="PF04313">
    <property type="entry name" value="HSDR_N"/>
    <property type="match status" value="1"/>
</dbReference>
<dbReference type="InterPro" id="IPR025285">
    <property type="entry name" value="DUF4145"/>
</dbReference>
<dbReference type="PANTHER" id="PTHR47396:SF1">
    <property type="entry name" value="ATP-DEPENDENT HELICASE IRC3-RELATED"/>
    <property type="match status" value="1"/>
</dbReference>
<dbReference type="Pfam" id="PF04851">
    <property type="entry name" value="ResIII"/>
    <property type="match status" value="1"/>
</dbReference>
<organism evidence="4 5">
    <name type="scientific">Pontibacter locisalis</name>
    <dbReference type="NCBI Taxonomy" id="1719035"/>
    <lineage>
        <taxon>Bacteria</taxon>
        <taxon>Pseudomonadati</taxon>
        <taxon>Bacteroidota</taxon>
        <taxon>Cytophagia</taxon>
        <taxon>Cytophagales</taxon>
        <taxon>Hymenobacteraceae</taxon>
        <taxon>Pontibacter</taxon>
    </lineage>
</organism>
<keyword evidence="4" id="KW-0347">Helicase</keyword>
<dbReference type="PANTHER" id="PTHR47396">
    <property type="entry name" value="TYPE I RESTRICTION ENZYME ECOKI R PROTEIN"/>
    <property type="match status" value="1"/>
</dbReference>
<protein>
    <submittedName>
        <fullName evidence="4">DEAD/DEAH box helicase family protein</fullName>
    </submittedName>
</protein>
<dbReference type="InterPro" id="IPR006935">
    <property type="entry name" value="Helicase/UvrB_N"/>
</dbReference>
<dbReference type="SUPFAM" id="SSF52540">
    <property type="entry name" value="P-loop containing nucleoside triphosphate hydrolases"/>
    <property type="match status" value="1"/>
</dbReference>
<dbReference type="InterPro" id="IPR027417">
    <property type="entry name" value="P-loop_NTPase"/>
</dbReference>
<dbReference type="SMART" id="SM00487">
    <property type="entry name" value="DEXDc"/>
    <property type="match status" value="1"/>
</dbReference>
<dbReference type="InterPro" id="IPR050742">
    <property type="entry name" value="Helicase_Restrict-Modif_Enz"/>
</dbReference>
<gene>
    <name evidence="4" type="ORF">ACFSRY_10050</name>
</gene>
<dbReference type="Pfam" id="PF08463">
    <property type="entry name" value="EcoEI_R_C"/>
    <property type="match status" value="1"/>
</dbReference>
<dbReference type="InterPro" id="IPR013670">
    <property type="entry name" value="EcoEI_R_C_dom"/>
</dbReference>
<dbReference type="CDD" id="cd18799">
    <property type="entry name" value="SF2_C_EcoAI-like"/>
    <property type="match status" value="1"/>
</dbReference>
<dbReference type="InterPro" id="IPR007409">
    <property type="entry name" value="Restrct_endonuc_type1_HsdR_N"/>
</dbReference>
<name>A0ABW5ILV5_9BACT</name>
<dbReference type="RefSeq" id="WP_377506331.1">
    <property type="nucleotide sequence ID" value="NZ_JBHULU010000013.1"/>
</dbReference>
<feature type="domain" description="Helicase ATP-binding" evidence="2">
    <location>
        <begin position="373"/>
        <end position="532"/>
    </location>
</feature>
<dbReference type="GO" id="GO:0004386">
    <property type="term" value="F:helicase activity"/>
    <property type="evidence" value="ECO:0007669"/>
    <property type="project" value="UniProtKB-KW"/>
</dbReference>
<keyword evidence="4" id="KW-0378">Hydrolase</keyword>
<dbReference type="Gene3D" id="3.40.50.300">
    <property type="entry name" value="P-loop containing nucleotide triphosphate hydrolases"/>
    <property type="match status" value="2"/>
</dbReference>
<comment type="caution">
    <text evidence="4">The sequence shown here is derived from an EMBL/GenBank/DDBJ whole genome shotgun (WGS) entry which is preliminary data.</text>
</comment>
<feature type="coiled-coil region" evidence="1">
    <location>
        <begin position="150"/>
        <end position="197"/>
    </location>
</feature>
<keyword evidence="4" id="KW-0067">ATP-binding</keyword>
<proteinExistence type="predicted"/>
<dbReference type="CDD" id="cd18032">
    <property type="entry name" value="DEXHc_RE_I_III_res"/>
    <property type="match status" value="1"/>
</dbReference>
<evidence type="ECO:0000256" key="1">
    <source>
        <dbReference type="SAM" id="Coils"/>
    </source>
</evidence>
<reference evidence="5" key="1">
    <citation type="journal article" date="2019" name="Int. J. Syst. Evol. Microbiol.">
        <title>The Global Catalogue of Microorganisms (GCM) 10K type strain sequencing project: providing services to taxonomists for standard genome sequencing and annotation.</title>
        <authorList>
            <consortium name="The Broad Institute Genomics Platform"/>
            <consortium name="The Broad Institute Genome Sequencing Center for Infectious Disease"/>
            <person name="Wu L."/>
            <person name="Ma J."/>
        </authorList>
    </citation>
    <scope>NUCLEOTIDE SEQUENCE [LARGE SCALE GENOMIC DNA]</scope>
    <source>
        <strain evidence="5">KCTC 42498</strain>
    </source>
</reference>
<keyword evidence="4" id="KW-0547">Nucleotide-binding</keyword>
<sequence>MNSNFTFLNTYWPEIYKVAAESEQNVHAAPRYAALCSRIAIENAVRWLYDNDSSLHPPYQDNLAALIHEPGFKQLLPANLFQSVNFIRKLGNVAAHHKGSPSPGEAFAAIRHLYGFMAFLAGAYSPVRPTILPFNEALLPMAVVRPDASLAEAKKMEEQYLSQQDELQRKDKELAKNQQLLAQLQKRLLEVEQIKQQNLQHPVEVQLPITEAETRRRYIDLLLREAGWDVQAVNVCEYEVSGMPLSTNPTGKGYVDYVLWGDNGKPLAVVEAKKALTAVEKGRHQAELYANCLEKMTGQRPVIYYTNGFETYLWDDVPAPGYAPRQVQGFYTKDELQRLVNRRGIRKDLTLSVINKNIAGRYYQELAIKRVGEQFMKKERGALLVMATGSGKTRTAAALVEVLSKANWVTRALFLADRTALVRQAKNAFGQHVPYLSSVDLTKEKEEDKSRMVFSTYPTMMNLIDGARTKDEKFYSPGHFDLIIVDEAHRSVYQKYQVIFEYFDALVVGLTATPKAEVDKNTYELFGLESHQPTYAYELQEAVNDKYLVPPKAMSVPLKFHREGVKYKELTDAEKEEYELTFRDEETGNMPDEIGAPALNKWLFNKDTVDKVLLYLMENGLKVEGGDKLGKSIIFARSHDHALFIEKRFHKLFPDLGGSFIRLIDNYEKYAQDLIDDFTETNKLPQIAVSVDMLDTGIDIPDIVNLVFFKPIRSSAKFWQMIGRGTRLRPDLFGPGQDKEFFYIFDFCENFEFFDEFPEGIQPPIQKSLSEQIFLSRLQLTELLLEEPYQDDEAHQQLRNKLLDTLHHTVATMNRDSFLVKRKLLYVDKYSQRSLWDTLSKVDRQDISKHLAPLAPVEGNDELARRFDLLMLNLILSILEKDVKQKGYITRVQEMANSLTKKTAIPAVANQMTLIKAVKSSEFWQEVSSPALEKMRESLRDLVKFIDREKQVIAYTNFEDEFKGNAEEIDIKKIIGSNKLESYRQRVERYIRQNEHHVTINRLRTNQPITPAELEELERLLFDGQERGTKEDLLQELGVPKPLGAFIRSIIGLDVNAAKEAFSEFLVGQTLQADQITFVNRLIDFLTINGTIDKAMLFEPPFTEINHEGVAGVFREETQVVKLFGIIDEINRNAGVA</sequence>
<dbReference type="InterPro" id="IPR001650">
    <property type="entry name" value="Helicase_C-like"/>
</dbReference>
<keyword evidence="1" id="KW-0175">Coiled coil</keyword>
<evidence type="ECO:0000313" key="4">
    <source>
        <dbReference type="EMBL" id="MFD2514209.1"/>
    </source>
</evidence>
<dbReference type="InterPro" id="IPR014001">
    <property type="entry name" value="Helicase_ATP-bd"/>
</dbReference>
<accession>A0ABW5ILV5</accession>
<dbReference type="Gene3D" id="3.90.1570.30">
    <property type="match status" value="1"/>
</dbReference>
<dbReference type="Pfam" id="PF00271">
    <property type="entry name" value="Helicase_C"/>
    <property type="match status" value="1"/>
</dbReference>
<evidence type="ECO:0000313" key="5">
    <source>
        <dbReference type="Proteomes" id="UP001597544"/>
    </source>
</evidence>